<dbReference type="RefSeq" id="XP_013243699.1">
    <property type="nucleotide sequence ID" value="XM_013388245.1"/>
</dbReference>
<keyword evidence="3" id="KW-1185">Reference proteome</keyword>
<dbReference type="Proteomes" id="UP000027361">
    <property type="component" value="Unassembled WGS sequence"/>
</dbReference>
<dbReference type="InParanoid" id="A0A066W345"/>
<sequence length="325" mass="34647">MALRQAKRRKIAFEGEIASDAETSALALTSASAVKSSRSNFSPTDYLIQHGWQGAGVPLDGKNGKGLKKPLALPQKRDVKGLGKNRDRAVEWWDCLFEASAKTLAIGPTTTPSTAPSSGIATATIISSEKSLSLHATAKREVARRQLMSGFIRGEVIGGSDISKKGKEASSEPKGSASMAFEVVPRSGATDKQSSSAKAAKKAAREQRKAEKAARKLAREEKRQRKESRRLRKAAKHEAAAATVADPTTLCGVDGEALPHSPTISPTNGFPDSESLKDKKKKNKKRVAKGDGPEGSPADVGRRSLLPDSTPRSKKTRRKTGEGQD</sequence>
<dbReference type="HOGENOM" id="CLU_855765_0_0_1"/>
<feature type="region of interest" description="Disordered" evidence="1">
    <location>
        <begin position="185"/>
        <end position="325"/>
    </location>
</feature>
<feature type="compositionally biased region" description="Basic residues" evidence="1">
    <location>
        <begin position="278"/>
        <end position="287"/>
    </location>
</feature>
<dbReference type="GeneID" id="25267194"/>
<comment type="caution">
    <text evidence="2">The sequence shown here is derived from an EMBL/GenBank/DDBJ whole genome shotgun (WGS) entry which is preliminary data.</text>
</comment>
<evidence type="ECO:0000256" key="1">
    <source>
        <dbReference type="SAM" id="MobiDB-lite"/>
    </source>
</evidence>
<dbReference type="OrthoDB" id="3366546at2759"/>
<dbReference type="EMBL" id="JMSN01000032">
    <property type="protein sequence ID" value="KDN46963.1"/>
    <property type="molecule type" value="Genomic_DNA"/>
</dbReference>
<feature type="compositionally biased region" description="Basic and acidic residues" evidence="1">
    <location>
        <begin position="203"/>
        <end position="224"/>
    </location>
</feature>
<evidence type="ECO:0000313" key="2">
    <source>
        <dbReference type="EMBL" id="KDN46963.1"/>
    </source>
</evidence>
<dbReference type="AlphaFoldDB" id="A0A066W345"/>
<accession>A0A066W345</accession>
<gene>
    <name evidence="2" type="ORF">K437DRAFT_294161</name>
</gene>
<protein>
    <recommendedName>
        <fullName evidence="4">G-patch domain-containing protein</fullName>
    </recommendedName>
</protein>
<reference evidence="2 3" key="1">
    <citation type="submission" date="2014-05" db="EMBL/GenBank/DDBJ databases">
        <title>Draft genome sequence of a rare smut relative, Tilletiaria anomala UBC 951.</title>
        <authorList>
            <consortium name="DOE Joint Genome Institute"/>
            <person name="Toome M."/>
            <person name="Kuo A."/>
            <person name="Henrissat B."/>
            <person name="Lipzen A."/>
            <person name="Tritt A."/>
            <person name="Yoshinaga Y."/>
            <person name="Zane M."/>
            <person name="Barry K."/>
            <person name="Grigoriev I.V."/>
            <person name="Spatafora J.W."/>
            <person name="Aimea M.C."/>
        </authorList>
    </citation>
    <scope>NUCLEOTIDE SEQUENCE [LARGE SCALE GENOMIC DNA]</scope>
    <source>
        <strain evidence="2 3">UBC 951</strain>
    </source>
</reference>
<name>A0A066W345_TILAU</name>
<evidence type="ECO:0000313" key="3">
    <source>
        <dbReference type="Proteomes" id="UP000027361"/>
    </source>
</evidence>
<feature type="compositionally biased region" description="Basic residues" evidence="1">
    <location>
        <begin position="225"/>
        <end position="235"/>
    </location>
</feature>
<evidence type="ECO:0008006" key="4">
    <source>
        <dbReference type="Google" id="ProtNLM"/>
    </source>
</evidence>
<organism evidence="2 3">
    <name type="scientific">Tilletiaria anomala (strain ATCC 24038 / CBS 436.72 / UBC 951)</name>
    <dbReference type="NCBI Taxonomy" id="1037660"/>
    <lineage>
        <taxon>Eukaryota</taxon>
        <taxon>Fungi</taxon>
        <taxon>Dikarya</taxon>
        <taxon>Basidiomycota</taxon>
        <taxon>Ustilaginomycotina</taxon>
        <taxon>Exobasidiomycetes</taxon>
        <taxon>Georgefischeriales</taxon>
        <taxon>Tilletiariaceae</taxon>
        <taxon>Tilletiaria</taxon>
    </lineage>
</organism>
<proteinExistence type="predicted"/>
<dbReference type="STRING" id="1037660.A0A066W345"/>